<evidence type="ECO:0000313" key="3">
    <source>
        <dbReference type="Proteomes" id="UP000053872"/>
    </source>
</evidence>
<comment type="caution">
    <text evidence="2">The sequence shown here is derived from an EMBL/GenBank/DDBJ whole genome shotgun (WGS) entry which is preliminary data.</text>
</comment>
<reference evidence="2 3" key="1">
    <citation type="journal article" date="2013" name="Science">
        <title>Genomic diversity and evolution of the head crest in the rock pigeon.</title>
        <authorList>
            <person name="Shapiro M.D."/>
            <person name="Kronenberg Z."/>
            <person name="Li C."/>
            <person name="Domyan E.T."/>
            <person name="Pan H."/>
            <person name="Campbell M."/>
            <person name="Tan H."/>
            <person name="Huff C.D."/>
            <person name="Hu H."/>
            <person name="Vickrey A.I."/>
            <person name="Nielsen S.C."/>
            <person name="Stringham S.A."/>
            <person name="Hu H."/>
            <person name="Willerslev E."/>
            <person name="Gilbert M.T."/>
            <person name="Yandell M."/>
            <person name="Zhang G."/>
            <person name="Wang J."/>
        </authorList>
    </citation>
    <scope>NUCLEOTIDE SEQUENCE [LARGE SCALE GENOMIC DNA]</scope>
    <source>
        <tissue evidence="2">Blood</tissue>
    </source>
</reference>
<feature type="non-terminal residue" evidence="2">
    <location>
        <position position="1"/>
    </location>
</feature>
<organism evidence="2 3">
    <name type="scientific">Columba livia</name>
    <name type="common">Rock dove</name>
    <dbReference type="NCBI Taxonomy" id="8932"/>
    <lineage>
        <taxon>Eukaryota</taxon>
        <taxon>Metazoa</taxon>
        <taxon>Chordata</taxon>
        <taxon>Craniata</taxon>
        <taxon>Vertebrata</taxon>
        <taxon>Euteleostomi</taxon>
        <taxon>Archelosauria</taxon>
        <taxon>Archosauria</taxon>
        <taxon>Dinosauria</taxon>
        <taxon>Saurischia</taxon>
        <taxon>Theropoda</taxon>
        <taxon>Coelurosauria</taxon>
        <taxon>Aves</taxon>
        <taxon>Neognathae</taxon>
        <taxon>Neoaves</taxon>
        <taxon>Columbimorphae</taxon>
        <taxon>Columbiformes</taxon>
        <taxon>Columbidae</taxon>
        <taxon>Columba</taxon>
    </lineage>
</organism>
<dbReference type="AlphaFoldDB" id="A0A2I0LKX5"/>
<sequence>PTGTGLHGRPLSPWSGQLSPCCPQPQCPCPPLLLPPPRGPPAGSNLCPQPRLRVPTASRGAGTPEPPTLSREQPQRRTDRWTDRQTAAAGGWEPPWSRCPPRHWPWTRPRCGTTPSACCGGQASRVPRPAWAPRRPAATRCRRCPSSPSCTQATTSSMTSSRPSWARAAPRTSPSASSPGSSVTIPIATSCCWTAAGPPSACTARGRPGAAPPSRGTQSCGWWGSHRSTGKWKPWMGRWISSGSRWAASWLSSPSTPAPRPPCTPSTTSTLGGRWWSSGTPSAAGRKESRELPGCCTHTGVLHPPRLESCTHTGVLHPCQDPAHTPRSCTHPDAALISGFCTPSIQGC</sequence>
<feature type="region of interest" description="Disordered" evidence="1">
    <location>
        <begin position="33"/>
        <end position="99"/>
    </location>
</feature>
<dbReference type="EMBL" id="AKCR02000233">
    <property type="protein sequence ID" value="PKK18082.1"/>
    <property type="molecule type" value="Genomic_DNA"/>
</dbReference>
<accession>A0A2I0LKX5</accession>
<feature type="region of interest" description="Disordered" evidence="1">
    <location>
        <begin position="152"/>
        <end position="182"/>
    </location>
</feature>
<feature type="compositionally biased region" description="Low complexity" evidence="1">
    <location>
        <begin position="160"/>
        <end position="182"/>
    </location>
</feature>
<feature type="region of interest" description="Disordered" evidence="1">
    <location>
        <begin position="202"/>
        <end position="222"/>
    </location>
</feature>
<evidence type="ECO:0000313" key="2">
    <source>
        <dbReference type="EMBL" id="PKK18082.1"/>
    </source>
</evidence>
<dbReference type="Proteomes" id="UP000053872">
    <property type="component" value="Unassembled WGS sequence"/>
</dbReference>
<evidence type="ECO:0000256" key="1">
    <source>
        <dbReference type="SAM" id="MobiDB-lite"/>
    </source>
</evidence>
<feature type="region of interest" description="Disordered" evidence="1">
    <location>
        <begin position="252"/>
        <end position="289"/>
    </location>
</feature>
<feature type="region of interest" description="Disordered" evidence="1">
    <location>
        <begin position="1"/>
        <end position="21"/>
    </location>
</feature>
<name>A0A2I0LKX5_COLLI</name>
<protein>
    <submittedName>
        <fullName evidence="2">D-threo-3-hydroxyaspartate dehydratase-like</fullName>
    </submittedName>
</protein>
<keyword evidence="3" id="KW-1185">Reference proteome</keyword>
<proteinExistence type="predicted"/>
<gene>
    <name evidence="2" type="ORF">A306_00014042</name>
</gene>
<dbReference type="InParanoid" id="A0A2I0LKX5"/>
<feature type="compositionally biased region" description="Basic and acidic residues" evidence="1">
    <location>
        <begin position="73"/>
        <end position="83"/>
    </location>
</feature>